<organism evidence="4 5">
    <name type="scientific">Chimaeribacter californicus</name>
    <dbReference type="NCBI Taxonomy" id="2060067"/>
    <lineage>
        <taxon>Bacteria</taxon>
        <taxon>Pseudomonadati</taxon>
        <taxon>Pseudomonadota</taxon>
        <taxon>Gammaproteobacteria</taxon>
        <taxon>Enterobacterales</taxon>
        <taxon>Yersiniaceae</taxon>
        <taxon>Chimaeribacter</taxon>
    </lineage>
</organism>
<feature type="domain" description="Tail fibre protein gp37 trimerization region" evidence="1">
    <location>
        <begin position="183"/>
        <end position="251"/>
    </location>
</feature>
<evidence type="ECO:0000313" key="4">
    <source>
        <dbReference type="EMBL" id="PLR30287.1"/>
    </source>
</evidence>
<evidence type="ECO:0008006" key="6">
    <source>
        <dbReference type="Google" id="ProtNLM"/>
    </source>
</evidence>
<dbReference type="OrthoDB" id="6494577at2"/>
<dbReference type="Pfam" id="PF21882">
    <property type="entry name" value="Gp53-like_C"/>
    <property type="match status" value="1"/>
</dbReference>
<feature type="domain" description="Tail fibre protein gp37 trimerization region" evidence="1">
    <location>
        <begin position="577"/>
        <end position="634"/>
    </location>
</feature>
<dbReference type="InterPro" id="IPR048388">
    <property type="entry name" value="Gp37_trimer"/>
</dbReference>
<dbReference type="AlphaFoldDB" id="A0A2N5DU81"/>
<dbReference type="EMBL" id="PJZF01000036">
    <property type="protein sequence ID" value="PLR30287.1"/>
    <property type="molecule type" value="Genomic_DNA"/>
</dbReference>
<evidence type="ECO:0000313" key="5">
    <source>
        <dbReference type="Proteomes" id="UP000234240"/>
    </source>
</evidence>
<protein>
    <recommendedName>
        <fullName evidence="6">Bacteriophage T7 Gp17 C-terminal domain-containing protein</fullName>
    </recommendedName>
</protein>
<feature type="non-terminal residue" evidence="4">
    <location>
        <position position="1"/>
    </location>
</feature>
<proteinExistence type="predicted"/>
<gene>
    <name evidence="4" type="ORF">CYR55_22290</name>
</gene>
<accession>A0A2N5DU81</accession>
<dbReference type="InterPro" id="IPR048390">
    <property type="entry name" value="Gp34_trimer"/>
</dbReference>
<feature type="domain" description="Putative tail fiber protein gp53-like C-terminal" evidence="3">
    <location>
        <begin position="826"/>
        <end position="916"/>
    </location>
</feature>
<dbReference type="Pfam" id="PF20744">
    <property type="entry name" value="gp37_trimer"/>
    <property type="match status" value="2"/>
</dbReference>
<dbReference type="Proteomes" id="UP000234240">
    <property type="component" value="Unassembled WGS sequence"/>
</dbReference>
<evidence type="ECO:0000259" key="1">
    <source>
        <dbReference type="Pfam" id="PF20744"/>
    </source>
</evidence>
<comment type="caution">
    <text evidence="4">The sequence shown here is derived from an EMBL/GenBank/DDBJ whole genome shotgun (WGS) entry which is preliminary data.</text>
</comment>
<dbReference type="InterPro" id="IPR054075">
    <property type="entry name" value="Gp53-like_C"/>
</dbReference>
<evidence type="ECO:0000259" key="3">
    <source>
        <dbReference type="Pfam" id="PF21882"/>
    </source>
</evidence>
<feature type="domain" description="Long-tail fiber proximal subunit trimerization" evidence="2">
    <location>
        <begin position="663"/>
        <end position="739"/>
    </location>
</feature>
<reference evidence="4 5" key="1">
    <citation type="submission" date="2017-12" db="EMBL/GenBank/DDBJ databases">
        <title>Characterization of six clinical isolates of Enterochimera gen. nov., a novel genus of the Yersiniaciae family and the three species Enterochimera arupensis sp. nov., Enterochimera coloradensis sp. nov, and Enterochimera californica sp. nov.</title>
        <authorList>
            <person name="Rossi A."/>
            <person name="Fisher M."/>
        </authorList>
    </citation>
    <scope>NUCLEOTIDE SEQUENCE [LARGE SCALE GENOMIC DNA]</scope>
    <source>
        <strain evidence="5">2015-Iso6</strain>
    </source>
</reference>
<evidence type="ECO:0000259" key="2">
    <source>
        <dbReference type="Pfam" id="PF21446"/>
    </source>
</evidence>
<name>A0A2N5DU81_9GAMM</name>
<dbReference type="RefSeq" id="WP_146001023.1">
    <property type="nucleotide sequence ID" value="NZ_PJZF01000036.1"/>
</dbReference>
<sequence>ATYAIGKETAQVNSASTVQAAEIVVLASTAKLASNQLELCKVTIPAGATQITTSMIDLSGRIMQTLGIQLSSAIDSSSETVGANSLAVKNAIVKVEGEIATSVITKQLTVNGTTTVTGAVTMGSSLTVAGTLVAKSTLDVTGALSAGGDITASKSLTVAGQTTLAGGANVTGGLSIMGDTTSLIMRPATVDSGYYIRGKKNDGTSHWYLGQASNSTDVVQWGNSLGGSAINLGLSGSIGMVGSVSISSALTASGDITGSGALAVTGAAVLGNTLKVTGATTLSSSLTVVSEAAFGGGLNLGGSYTGGDAGKSTGIYGGADGASTTTTNMLIKSWYGVGFYNTSAAGTAGITAYLNVRTGYFYTTGSIGAAGALAVTGTTTLSNWLKVTGATTLSSTLTVSGAVSAGGDITASGALILTGAATMGSTLNVTGALTGTDATFTQSVVANYRMGVIRSGGLPYTTYARTDLPDGTLPTSDTQVMAIQAKTGSTTTNFDGGRILGLLCTYYTTLGGGRNVLQARNSASTVTSQLTMDGDLGTLSITGAVSMSSTLNLTGKAAINGGLAVTGGTVMQADNGVLYLKPATTDKAYYIQAQKGDGTRHWFLGQSTDSSDVVVLSSYLTTASVQLYDNTVKLTAATTKVSSALAVTSAASIGGSLTVSGSTVLVAATTIGSTLSTSGAVTSGGGFISKAFNGFRLINGESTTNRGAFLRIDESAFYVLMTDAGNSLGDWNSLRPLTINLATGKVDMNHGLGVQGDFANTGNLTTSGNILANNHLYSNNYVYAGGGTGILAGDGNVYGSRWGGWLSNYVGARNTAGLGTTGWWRCGSTGMIIQWGVVSMSSNPGEGGAYVNFPITFPNVCCVVSPGRWASSDGSTHADGDLMIVATSQGGFTGSTQQFSDSTADLRGYSWMAIGY</sequence>
<dbReference type="Gene3D" id="6.20.80.10">
    <property type="match status" value="2"/>
</dbReference>
<dbReference type="Pfam" id="PF21446">
    <property type="entry name" value="Gp34_trimer"/>
    <property type="match status" value="1"/>
</dbReference>
<keyword evidence="5" id="KW-1185">Reference proteome</keyword>
<dbReference type="Gene3D" id="2.60.40.3940">
    <property type="match status" value="1"/>
</dbReference>
<dbReference type="Gene3D" id="6.20.70.20">
    <property type="match status" value="1"/>
</dbReference>